<evidence type="ECO:0000256" key="5">
    <source>
        <dbReference type="ARBA" id="ARBA00023180"/>
    </source>
</evidence>
<dbReference type="AlphaFoldDB" id="A0AAD6T5B8"/>
<keyword evidence="4" id="KW-0378">Hydrolase</keyword>
<gene>
    <name evidence="6" type="ORF">C8F04DRAFT_1084594</name>
</gene>
<keyword evidence="7" id="KW-1185">Reference proteome</keyword>
<evidence type="ECO:0000313" key="7">
    <source>
        <dbReference type="Proteomes" id="UP001218188"/>
    </source>
</evidence>
<evidence type="ECO:0000256" key="1">
    <source>
        <dbReference type="ARBA" id="ARBA00009431"/>
    </source>
</evidence>
<comment type="caution">
    <text evidence="6">The sequence shown here is derived from an EMBL/GenBank/DDBJ whole genome shotgun (WGS) entry which is preliminary data.</text>
</comment>
<dbReference type="Proteomes" id="UP001218188">
    <property type="component" value="Unassembled WGS sequence"/>
</dbReference>
<dbReference type="Gene3D" id="3.40.50.1820">
    <property type="entry name" value="alpha/beta hydrolase"/>
    <property type="match status" value="1"/>
</dbReference>
<dbReference type="SUPFAM" id="SSF53474">
    <property type="entry name" value="alpha/beta-Hydrolases"/>
    <property type="match status" value="1"/>
</dbReference>
<dbReference type="EMBL" id="JARJCM010000024">
    <property type="protein sequence ID" value="KAJ7040069.1"/>
    <property type="molecule type" value="Genomic_DNA"/>
</dbReference>
<organism evidence="6 7">
    <name type="scientific">Mycena alexandri</name>
    <dbReference type="NCBI Taxonomy" id="1745969"/>
    <lineage>
        <taxon>Eukaryota</taxon>
        <taxon>Fungi</taxon>
        <taxon>Dikarya</taxon>
        <taxon>Basidiomycota</taxon>
        <taxon>Agaricomycotina</taxon>
        <taxon>Agaricomycetes</taxon>
        <taxon>Agaricomycetidae</taxon>
        <taxon>Agaricales</taxon>
        <taxon>Marasmiineae</taxon>
        <taxon>Mycenaceae</taxon>
        <taxon>Mycena</taxon>
    </lineage>
</organism>
<keyword evidence="3" id="KW-0645">Protease</keyword>
<dbReference type="InterPro" id="IPR029058">
    <property type="entry name" value="AB_hydrolase_fold"/>
</dbReference>
<dbReference type="PANTHER" id="PTHR11802:SF116">
    <property type="entry name" value="CARBOXYPEPTIDASE"/>
    <property type="match status" value="1"/>
</dbReference>
<dbReference type="Pfam" id="PF00450">
    <property type="entry name" value="Peptidase_S10"/>
    <property type="match status" value="1"/>
</dbReference>
<dbReference type="GO" id="GO:0006508">
    <property type="term" value="P:proteolysis"/>
    <property type="evidence" value="ECO:0007669"/>
    <property type="project" value="UniProtKB-KW"/>
</dbReference>
<dbReference type="PANTHER" id="PTHR11802">
    <property type="entry name" value="SERINE PROTEASE FAMILY S10 SERINE CARBOXYPEPTIDASE"/>
    <property type="match status" value="1"/>
</dbReference>
<evidence type="ECO:0000256" key="3">
    <source>
        <dbReference type="ARBA" id="ARBA00022670"/>
    </source>
</evidence>
<dbReference type="GO" id="GO:0004185">
    <property type="term" value="F:serine-type carboxypeptidase activity"/>
    <property type="evidence" value="ECO:0007669"/>
    <property type="project" value="InterPro"/>
</dbReference>
<sequence>MRFTAFILPTLRGASSVAFAAENPHRRAAALKSRAPKRAARPAAPVKRALSEDSQFLNSNSQKFVVNGTGVPEVNFDLGESYAGRLPTTSPNVTNATANELFFWFFPSTNELASNEIVIWLNGGPGCSSMDGLFQENGPFQWQSGTFEPQPNPFAWTNLTNMVWIDQPIGTGLSLAAPGAPAQIKDETAVATDFAGFWKNFIDTFEMQGFDVYFTGESYAGQYIPYISSHFLDQNDTTYYNVKGIQINDPAFGSFDVLQEAPAVPYLNYYNNVLNLNDSFVASVNERAEACGYNAFMELALTFPPNGTFPAPTSLAQGNVTLEDCDVIDDIFLAALYVNPCFNFYHITDYCPFLWDELGFPSLGDGPNNYFNRTDVQKALNVNPHVDYAICGDDSLGLRTSFDASLPSSFTVLAGVVERTNNVLVGNGNLDFLILSNGTLATLNNMTWNGAQGFSSSPFTDKFFVPYNPTIGAAINETFFQSEIPTVNVGLVAGGGYYGTTHTERGLTFVTVDYAGHEIPQYVPGAGYRQLEFLLGRINSLTEQGDFTTQSGNFTGTTAL</sequence>
<protein>
    <submittedName>
        <fullName evidence="6">Carboxypeptidase</fullName>
    </submittedName>
</protein>
<dbReference type="PRINTS" id="PR00724">
    <property type="entry name" value="CRBOXYPTASEC"/>
</dbReference>
<accession>A0AAD6T5B8</accession>
<evidence type="ECO:0000256" key="4">
    <source>
        <dbReference type="ARBA" id="ARBA00022801"/>
    </source>
</evidence>
<keyword evidence="2 6" id="KW-0121">Carboxypeptidase</keyword>
<reference evidence="6" key="1">
    <citation type="submission" date="2023-03" db="EMBL/GenBank/DDBJ databases">
        <title>Massive genome expansion in bonnet fungi (Mycena s.s.) driven by repeated elements and novel gene families across ecological guilds.</title>
        <authorList>
            <consortium name="Lawrence Berkeley National Laboratory"/>
            <person name="Harder C.B."/>
            <person name="Miyauchi S."/>
            <person name="Viragh M."/>
            <person name="Kuo A."/>
            <person name="Thoen E."/>
            <person name="Andreopoulos B."/>
            <person name="Lu D."/>
            <person name="Skrede I."/>
            <person name="Drula E."/>
            <person name="Henrissat B."/>
            <person name="Morin E."/>
            <person name="Kohler A."/>
            <person name="Barry K."/>
            <person name="LaButti K."/>
            <person name="Morin E."/>
            <person name="Salamov A."/>
            <person name="Lipzen A."/>
            <person name="Mereny Z."/>
            <person name="Hegedus B."/>
            <person name="Baldrian P."/>
            <person name="Stursova M."/>
            <person name="Weitz H."/>
            <person name="Taylor A."/>
            <person name="Grigoriev I.V."/>
            <person name="Nagy L.G."/>
            <person name="Martin F."/>
            <person name="Kauserud H."/>
        </authorList>
    </citation>
    <scope>NUCLEOTIDE SEQUENCE</scope>
    <source>
        <strain evidence="6">CBHHK200</strain>
    </source>
</reference>
<name>A0AAD6T5B8_9AGAR</name>
<evidence type="ECO:0000256" key="2">
    <source>
        <dbReference type="ARBA" id="ARBA00022645"/>
    </source>
</evidence>
<keyword evidence="5" id="KW-0325">Glycoprotein</keyword>
<comment type="similarity">
    <text evidence="1">Belongs to the peptidase S10 family.</text>
</comment>
<evidence type="ECO:0000313" key="6">
    <source>
        <dbReference type="EMBL" id="KAJ7040069.1"/>
    </source>
</evidence>
<dbReference type="InterPro" id="IPR001563">
    <property type="entry name" value="Peptidase_S10"/>
</dbReference>
<proteinExistence type="inferred from homology"/>